<dbReference type="Ensembl" id="ENSCHIT00010019723.1">
    <property type="protein sequence ID" value="ENSCHIP00010014010.1"/>
    <property type="gene ID" value="ENSCHIG00010010296.1"/>
</dbReference>
<sequence>MELPTPFFIEGPPLDLIKVSLGYAAMLEMDVHHGPFRSRTVALERETLLCFGDIHLSSVSFHGG</sequence>
<reference evidence="1" key="1">
    <citation type="submission" date="2019-03" db="EMBL/GenBank/DDBJ databases">
        <title>Genome sequencing and reference-guided assembly of Black Bengal Goat (Capra hircus).</title>
        <authorList>
            <person name="Siddiki A.Z."/>
            <person name="Baten A."/>
            <person name="Billah M."/>
            <person name="Alam M.A.U."/>
            <person name="Shawrob K.S.M."/>
            <person name="Saha S."/>
            <person name="Chowdhury M."/>
            <person name="Rahman A.H."/>
            <person name="Stear M."/>
            <person name="Miah G."/>
            <person name="Das G.B."/>
            <person name="Hossain M.M."/>
            <person name="Kumkum M."/>
            <person name="Islam M.S."/>
            <person name="Mollah A.M."/>
            <person name="Ahsan A."/>
            <person name="Tusar F."/>
            <person name="Khan M.K.I."/>
        </authorList>
    </citation>
    <scope>NUCLEOTIDE SEQUENCE [LARGE SCALE GENOMIC DNA]</scope>
</reference>
<name>A0A8C2P466_CAPHI</name>
<reference evidence="1" key="2">
    <citation type="submission" date="2025-08" db="UniProtKB">
        <authorList>
            <consortium name="Ensembl"/>
        </authorList>
    </citation>
    <scope>IDENTIFICATION</scope>
</reference>
<dbReference type="AlphaFoldDB" id="A0A8C2P466"/>
<accession>A0A8C2P466</accession>
<proteinExistence type="predicted"/>
<protein>
    <submittedName>
        <fullName evidence="1">Uncharacterized protein</fullName>
    </submittedName>
</protein>
<evidence type="ECO:0000313" key="1">
    <source>
        <dbReference type="Ensembl" id="ENSCHIP00010014010.1"/>
    </source>
</evidence>
<organism evidence="1">
    <name type="scientific">Capra hircus</name>
    <name type="common">Goat</name>
    <dbReference type="NCBI Taxonomy" id="9925"/>
    <lineage>
        <taxon>Eukaryota</taxon>
        <taxon>Metazoa</taxon>
        <taxon>Chordata</taxon>
        <taxon>Craniata</taxon>
        <taxon>Vertebrata</taxon>
        <taxon>Euteleostomi</taxon>
        <taxon>Mammalia</taxon>
        <taxon>Eutheria</taxon>
        <taxon>Laurasiatheria</taxon>
        <taxon>Artiodactyla</taxon>
        <taxon>Ruminantia</taxon>
        <taxon>Pecora</taxon>
        <taxon>Bovidae</taxon>
        <taxon>Caprinae</taxon>
        <taxon>Capra</taxon>
    </lineage>
</organism>